<accession>M1WK48</accession>
<dbReference type="EC" id="3.1.4.58" evidence="2"/>
<dbReference type="PANTHER" id="PTHR35561">
    <property type="entry name" value="RNA 2',3'-CYCLIC PHOSPHODIESTERASE"/>
    <property type="match status" value="1"/>
</dbReference>
<dbReference type="HAMAP" id="MF_01940">
    <property type="entry name" value="RNA_CPDase"/>
    <property type="match status" value="1"/>
</dbReference>
<reference evidence="4 5" key="1">
    <citation type="journal article" date="2013" name="PLoS ONE">
        <title>The first genomic and proteomic characterization of a deep-sea sulfate reducer: insights into the piezophilic lifestyle of Desulfovibrio piezophilus.</title>
        <authorList>
            <person name="Pradel N."/>
            <person name="Ji B."/>
            <person name="Gimenez G."/>
            <person name="Talla E."/>
            <person name="Lenoble P."/>
            <person name="Garel M."/>
            <person name="Tamburini C."/>
            <person name="Fourquet P."/>
            <person name="Lebrun R."/>
            <person name="Bertin P."/>
            <person name="Denis Y."/>
            <person name="Pophillat M."/>
            <person name="Barbe V."/>
            <person name="Ollivier B."/>
            <person name="Dolla A."/>
        </authorList>
    </citation>
    <scope>NUCLEOTIDE SEQUENCE [LARGE SCALE GENOMIC DNA]</scope>
    <source>
        <strain evidence="5">DSM 10523 / SB164P1</strain>
    </source>
</reference>
<gene>
    <name evidence="4" type="ordered locus">BN4_11741</name>
</gene>
<dbReference type="OrthoDB" id="9793819at2"/>
<dbReference type="eggNOG" id="COG1514">
    <property type="taxonomic scope" value="Bacteria"/>
</dbReference>
<dbReference type="KEGG" id="dpi:BN4_11741"/>
<organism evidence="4 5">
    <name type="scientific">Pseudodesulfovibrio piezophilus (strain DSM 21447 / JCM 15486 / C1TLV30)</name>
    <name type="common">Desulfovibrio piezophilus</name>
    <dbReference type="NCBI Taxonomy" id="1322246"/>
    <lineage>
        <taxon>Bacteria</taxon>
        <taxon>Pseudomonadati</taxon>
        <taxon>Thermodesulfobacteriota</taxon>
        <taxon>Desulfovibrionia</taxon>
        <taxon>Desulfovibrionales</taxon>
        <taxon>Desulfovibrionaceae</taxon>
    </lineage>
</organism>
<dbReference type="Gene3D" id="3.90.1140.10">
    <property type="entry name" value="Cyclic phosphodiesterase"/>
    <property type="match status" value="1"/>
</dbReference>
<keyword evidence="5" id="KW-1185">Reference proteome</keyword>
<dbReference type="PATRIC" id="fig|879567.3.peg.1828"/>
<dbReference type="EMBL" id="FO203427">
    <property type="protein sequence ID" value="CCH48976.1"/>
    <property type="molecule type" value="Genomic_DNA"/>
</dbReference>
<dbReference type="RefSeq" id="WP_015415020.1">
    <property type="nucleotide sequence ID" value="NC_020409.1"/>
</dbReference>
<evidence type="ECO:0000313" key="4">
    <source>
        <dbReference type="EMBL" id="CCH48976.1"/>
    </source>
</evidence>
<comment type="function">
    <text evidence="2">Hydrolyzes RNA 2',3'-cyclic phosphodiester to an RNA 2'-phosphomonoester.</text>
</comment>
<feature type="short sequence motif" description="HXTX 1" evidence="2">
    <location>
        <begin position="42"/>
        <end position="45"/>
    </location>
</feature>
<dbReference type="GO" id="GO:0004113">
    <property type="term" value="F:2',3'-cyclic-nucleotide 3'-phosphodiesterase activity"/>
    <property type="evidence" value="ECO:0007669"/>
    <property type="project" value="InterPro"/>
</dbReference>
<feature type="domain" description="Phosphoesterase HXTX" evidence="3">
    <location>
        <begin position="9"/>
        <end position="91"/>
    </location>
</feature>
<dbReference type="AlphaFoldDB" id="M1WK48"/>
<dbReference type="InterPro" id="IPR014051">
    <property type="entry name" value="Phosphoesterase_HXTX"/>
</dbReference>
<feature type="short sequence motif" description="HXTX 2" evidence="2">
    <location>
        <begin position="127"/>
        <end position="130"/>
    </location>
</feature>
<dbReference type="PANTHER" id="PTHR35561:SF1">
    <property type="entry name" value="RNA 2',3'-CYCLIC PHOSPHODIESTERASE"/>
    <property type="match status" value="1"/>
</dbReference>
<comment type="similarity">
    <text evidence="2">Belongs to the 2H phosphoesterase superfamily. ThpR family.</text>
</comment>
<dbReference type="SUPFAM" id="SSF55144">
    <property type="entry name" value="LigT-like"/>
    <property type="match status" value="1"/>
</dbReference>
<evidence type="ECO:0000313" key="5">
    <source>
        <dbReference type="Proteomes" id="UP000011724"/>
    </source>
</evidence>
<dbReference type="NCBIfam" id="TIGR02258">
    <property type="entry name" value="2_5_ligase"/>
    <property type="match status" value="1"/>
</dbReference>
<sequence>MPRIFVGLPVPSSYIKKVRNLISILSAQMVSRVTWIKPENSHVTLRFLGEVELNRIEEIADVLALVRFPQFVVQPHGIGCFPDLRHPRILWLGIGAGAHECESLARTVDARLVACGIAPRVGMYTCHFTLGRFSAWQKRDLAYLSPETAMDWPSFMVEGMVLWESLLTSSGPIYSERREFPLLDQ</sequence>
<proteinExistence type="inferred from homology"/>
<evidence type="ECO:0000256" key="2">
    <source>
        <dbReference type="HAMAP-Rule" id="MF_01940"/>
    </source>
</evidence>
<dbReference type="GO" id="GO:0008664">
    <property type="term" value="F:RNA 2',3'-cyclic 3'-phosphodiesterase activity"/>
    <property type="evidence" value="ECO:0007669"/>
    <property type="project" value="UniProtKB-EC"/>
</dbReference>
<dbReference type="InterPro" id="IPR004175">
    <property type="entry name" value="RNA_CPDase"/>
</dbReference>
<feature type="active site" description="Proton acceptor" evidence="2">
    <location>
        <position position="127"/>
    </location>
</feature>
<protein>
    <recommendedName>
        <fullName evidence="2">RNA 2',3'-cyclic phosphodiesterase</fullName>
        <shortName evidence="2">RNA 2',3'-CPDase</shortName>
        <ecNumber evidence="2">3.1.4.58</ecNumber>
    </recommendedName>
</protein>
<dbReference type="InterPro" id="IPR009097">
    <property type="entry name" value="Cyclic_Pdiesterase"/>
</dbReference>
<evidence type="ECO:0000256" key="1">
    <source>
        <dbReference type="ARBA" id="ARBA00022801"/>
    </source>
</evidence>
<dbReference type="STRING" id="1322246.BN4_11741"/>
<name>M1WK48_PSEP2</name>
<dbReference type="Proteomes" id="UP000011724">
    <property type="component" value="Chromosome"/>
</dbReference>
<reference evidence="5" key="2">
    <citation type="journal article" date="2013" name="Stand. Genomic Sci.">
        <title>Complete genome sequence of Desulfocapsa sulfexigens, a marine deltaproteobacterium specialized in disproportionating inorganic sulfur compounds.</title>
        <authorList>
            <person name="Finster K.W."/>
            <person name="Kjeldsen K.U."/>
            <person name="Kube M."/>
            <person name="Reinhardt R."/>
            <person name="Mussmann M."/>
            <person name="Amann R."/>
            <person name="Schreiber L."/>
        </authorList>
    </citation>
    <scope>NUCLEOTIDE SEQUENCE [LARGE SCALE GENOMIC DNA]</scope>
    <source>
        <strain evidence="5">DSM 10523 / SB164P1</strain>
    </source>
</reference>
<dbReference type="Pfam" id="PF02834">
    <property type="entry name" value="LigT_PEase"/>
    <property type="match status" value="1"/>
</dbReference>
<evidence type="ECO:0000259" key="3">
    <source>
        <dbReference type="Pfam" id="PF02834"/>
    </source>
</evidence>
<keyword evidence="1 2" id="KW-0378">Hydrolase</keyword>
<comment type="catalytic activity">
    <reaction evidence="2">
        <text>a 3'-end 2',3'-cyclophospho-ribonucleotide-RNA + H2O = a 3'-end 2'-phospho-ribonucleotide-RNA + H(+)</text>
        <dbReference type="Rhea" id="RHEA:11828"/>
        <dbReference type="Rhea" id="RHEA-COMP:10464"/>
        <dbReference type="Rhea" id="RHEA-COMP:17353"/>
        <dbReference type="ChEBI" id="CHEBI:15377"/>
        <dbReference type="ChEBI" id="CHEBI:15378"/>
        <dbReference type="ChEBI" id="CHEBI:83064"/>
        <dbReference type="ChEBI" id="CHEBI:173113"/>
        <dbReference type="EC" id="3.1.4.58"/>
    </reaction>
</comment>
<feature type="active site" description="Proton donor" evidence="2">
    <location>
        <position position="42"/>
    </location>
</feature>
<dbReference type="HOGENOM" id="CLU_081251_3_2_7"/>